<feature type="domain" description="Cysteine-rich CPCC" evidence="1">
    <location>
        <begin position="4"/>
        <end position="69"/>
    </location>
</feature>
<keyword evidence="3" id="KW-1185">Reference proteome</keyword>
<evidence type="ECO:0000313" key="3">
    <source>
        <dbReference type="Proteomes" id="UP000199315"/>
    </source>
</evidence>
<organism evidence="2 3">
    <name type="scientific">Anaerobium acetethylicum</name>
    <dbReference type="NCBI Taxonomy" id="1619234"/>
    <lineage>
        <taxon>Bacteria</taxon>
        <taxon>Bacillati</taxon>
        <taxon>Bacillota</taxon>
        <taxon>Clostridia</taxon>
        <taxon>Lachnospirales</taxon>
        <taxon>Lachnospiraceae</taxon>
        <taxon>Anaerobium</taxon>
    </lineage>
</organism>
<dbReference type="AlphaFoldDB" id="A0A1D3TQG8"/>
<dbReference type="OrthoDB" id="1456570at2"/>
<dbReference type="InterPro" id="IPR025983">
    <property type="entry name" value="Cys_rich_CPCC"/>
</dbReference>
<dbReference type="Pfam" id="PF14206">
    <property type="entry name" value="Cys_rich_CPCC"/>
    <property type="match status" value="1"/>
</dbReference>
<evidence type="ECO:0000259" key="1">
    <source>
        <dbReference type="Pfam" id="PF14206"/>
    </source>
</evidence>
<dbReference type="RefSeq" id="WP_091230479.1">
    <property type="nucleotide sequence ID" value="NZ_FMKA01000002.1"/>
</dbReference>
<protein>
    <submittedName>
        <fullName evidence="2">Cysteine-rich CPCC</fullName>
    </submittedName>
</protein>
<reference evidence="2 3" key="1">
    <citation type="submission" date="2016-09" db="EMBL/GenBank/DDBJ databases">
        <authorList>
            <person name="Capua I."/>
            <person name="De Benedictis P."/>
            <person name="Joannis T."/>
            <person name="Lombin L.H."/>
            <person name="Cattoli G."/>
        </authorList>
    </citation>
    <scope>NUCLEOTIDE SEQUENCE [LARGE SCALE GENOMIC DNA]</scope>
    <source>
        <strain evidence="2 3">GluBS11</strain>
    </source>
</reference>
<dbReference type="EMBL" id="FMKA01000002">
    <property type="protein sequence ID" value="SCP95809.1"/>
    <property type="molecule type" value="Genomic_DNA"/>
</dbReference>
<dbReference type="Proteomes" id="UP000199315">
    <property type="component" value="Unassembled WGS sequence"/>
</dbReference>
<proteinExistence type="predicted"/>
<accession>A0A1D3TQG8</accession>
<name>A0A1D3TQG8_9FIRM</name>
<gene>
    <name evidence="2" type="ORF">SAMN05421730_1002218</name>
</gene>
<dbReference type="STRING" id="1619234.SAMN05421730_1002218"/>
<evidence type="ECO:0000313" key="2">
    <source>
        <dbReference type="EMBL" id="SCP95809.1"/>
    </source>
</evidence>
<sequence>MGKYKCPCCGNYTLAEEPPGTYEICMVCEWEDDRSQFLDPDYRGGANRLSLNEARRNYEKFREEEQRFEDMDDPND</sequence>